<feature type="transmembrane region" description="Helical" evidence="1">
    <location>
        <begin position="31"/>
        <end position="53"/>
    </location>
</feature>
<evidence type="ECO:0000313" key="3">
    <source>
        <dbReference type="Proteomes" id="UP001281447"/>
    </source>
</evidence>
<comment type="caution">
    <text evidence="2">The sequence shown here is derived from an EMBL/GenBank/DDBJ whole genome shotgun (WGS) entry which is preliminary data.</text>
</comment>
<keyword evidence="3" id="KW-1185">Reference proteome</keyword>
<organism evidence="2 3">
    <name type="scientific">Tigheibacillus halophilus</name>
    <dbReference type="NCBI Taxonomy" id="361280"/>
    <lineage>
        <taxon>Bacteria</taxon>
        <taxon>Bacillati</taxon>
        <taxon>Bacillota</taxon>
        <taxon>Bacilli</taxon>
        <taxon>Bacillales</taxon>
        <taxon>Bacillaceae</taxon>
        <taxon>Tigheibacillus</taxon>
    </lineage>
</organism>
<keyword evidence="1" id="KW-1133">Transmembrane helix</keyword>
<sequence length="84" mass="9579">MESLHLLDGNVSILSASWHNFFAYIGGQGSAVQTGGGIVGALLLTFSYFFVFISRYKNRFGVLHVSWNSVLDRVFYRRLFLEKR</sequence>
<gene>
    <name evidence="2" type="ORF">RWE15_21425</name>
</gene>
<evidence type="ECO:0000256" key="1">
    <source>
        <dbReference type="SAM" id="Phobius"/>
    </source>
</evidence>
<accession>A0ABU5CAS5</accession>
<keyword evidence="1" id="KW-0812">Transmembrane</keyword>
<protein>
    <submittedName>
        <fullName evidence="2">Uncharacterized protein</fullName>
    </submittedName>
</protein>
<keyword evidence="1" id="KW-0472">Membrane</keyword>
<dbReference type="EMBL" id="JAWDIP010000004">
    <property type="protein sequence ID" value="MDY0396417.1"/>
    <property type="molecule type" value="Genomic_DNA"/>
</dbReference>
<evidence type="ECO:0000313" key="2">
    <source>
        <dbReference type="EMBL" id="MDY0396417.1"/>
    </source>
</evidence>
<proteinExistence type="predicted"/>
<reference evidence="2 3" key="1">
    <citation type="submission" date="2023-10" db="EMBL/GenBank/DDBJ databases">
        <title>Virgibacillus halophilus 5B73C genome.</title>
        <authorList>
            <person name="Miliotis G."/>
            <person name="Sengupta P."/>
            <person name="Hameed A."/>
            <person name="Chuvochina M."/>
            <person name="Mcdonagh F."/>
            <person name="Simpson A.C."/>
            <person name="Singh N.K."/>
            <person name="Rekha P.D."/>
            <person name="Raman K."/>
            <person name="Hugenholtz P."/>
            <person name="Venkateswaran K."/>
        </authorList>
    </citation>
    <scope>NUCLEOTIDE SEQUENCE [LARGE SCALE GENOMIC DNA]</scope>
    <source>
        <strain evidence="2 3">5B73C</strain>
    </source>
</reference>
<name>A0ABU5CAS5_9BACI</name>
<dbReference type="Proteomes" id="UP001281447">
    <property type="component" value="Unassembled WGS sequence"/>
</dbReference>